<evidence type="ECO:0000313" key="1">
    <source>
        <dbReference type="EMBL" id="KAK6733027.1"/>
    </source>
</evidence>
<comment type="caution">
    <text evidence="1">The sequence shown here is derived from an EMBL/GenBank/DDBJ whole genome shotgun (WGS) entry which is preliminary data.</text>
</comment>
<protein>
    <submittedName>
        <fullName evidence="1">Uncharacterized protein</fullName>
    </submittedName>
</protein>
<accession>A0ABR1C3B1</accession>
<proteinExistence type="predicted"/>
<name>A0ABR1C3B1_NECAM</name>
<sequence length="153" mass="16525">MKVPADSPGMHPRPYVPSGYAGGYATAYLNEVTLRSFTKTQTTVLDVLLAAETQRTAQLQGNMQRKVVSTAASVGPAFIAAVGFAVAPRAQPPTQLPDRTGCRLDFVAVDIVRRWESAASGSNPYPHPCVRWSIELNSRSFPQPTCLDPDHQG</sequence>
<reference evidence="1 2" key="1">
    <citation type="submission" date="2023-08" db="EMBL/GenBank/DDBJ databases">
        <title>A Necator americanus chromosomal reference genome.</title>
        <authorList>
            <person name="Ilik V."/>
            <person name="Petrzelkova K.J."/>
            <person name="Pardy F."/>
            <person name="Fuh T."/>
            <person name="Niatou-Singa F.S."/>
            <person name="Gouil Q."/>
            <person name="Baker L."/>
            <person name="Ritchie M.E."/>
            <person name="Jex A.R."/>
            <person name="Gazzola D."/>
            <person name="Li H."/>
            <person name="Toshio Fujiwara R."/>
            <person name="Zhan B."/>
            <person name="Aroian R.V."/>
            <person name="Pafco B."/>
            <person name="Schwarz E.M."/>
        </authorList>
    </citation>
    <scope>NUCLEOTIDE SEQUENCE [LARGE SCALE GENOMIC DNA]</scope>
    <source>
        <strain evidence="1 2">Aroian</strain>
        <tissue evidence="1">Whole animal</tissue>
    </source>
</reference>
<organism evidence="1 2">
    <name type="scientific">Necator americanus</name>
    <name type="common">Human hookworm</name>
    <dbReference type="NCBI Taxonomy" id="51031"/>
    <lineage>
        <taxon>Eukaryota</taxon>
        <taxon>Metazoa</taxon>
        <taxon>Ecdysozoa</taxon>
        <taxon>Nematoda</taxon>
        <taxon>Chromadorea</taxon>
        <taxon>Rhabditida</taxon>
        <taxon>Rhabditina</taxon>
        <taxon>Rhabditomorpha</taxon>
        <taxon>Strongyloidea</taxon>
        <taxon>Ancylostomatidae</taxon>
        <taxon>Bunostominae</taxon>
        <taxon>Necator</taxon>
    </lineage>
</organism>
<dbReference type="Proteomes" id="UP001303046">
    <property type="component" value="Unassembled WGS sequence"/>
</dbReference>
<gene>
    <name evidence="1" type="primary">Necator_chrII.g4829</name>
    <name evidence="1" type="ORF">RB195_017037</name>
</gene>
<dbReference type="EMBL" id="JAVFWL010000002">
    <property type="protein sequence ID" value="KAK6733027.1"/>
    <property type="molecule type" value="Genomic_DNA"/>
</dbReference>
<keyword evidence="2" id="KW-1185">Reference proteome</keyword>
<evidence type="ECO:0000313" key="2">
    <source>
        <dbReference type="Proteomes" id="UP001303046"/>
    </source>
</evidence>